<accession>A0A0A8J694</accession>
<evidence type="ECO:0000256" key="2">
    <source>
        <dbReference type="ARBA" id="ARBA00022679"/>
    </source>
</evidence>
<dbReference type="SUPFAM" id="SSF51161">
    <property type="entry name" value="Trimeric LpxA-like enzymes"/>
    <property type="match status" value="1"/>
</dbReference>
<keyword evidence="3" id="KW-0012">Acyltransferase</keyword>
<dbReference type="CDD" id="cd04647">
    <property type="entry name" value="LbH_MAT_like"/>
    <property type="match status" value="1"/>
</dbReference>
<evidence type="ECO:0000256" key="3">
    <source>
        <dbReference type="ARBA" id="ARBA00023315"/>
    </source>
</evidence>
<comment type="similarity">
    <text evidence="1">Belongs to the transferase hexapeptide repeat family.</text>
</comment>
<name>A0A0A8J694_ECOLX</name>
<dbReference type="PANTHER" id="PTHR43300:SF12">
    <property type="entry name" value="CHLORAMPHENICOL ACETYLTRANSFERASE"/>
    <property type="match status" value="1"/>
</dbReference>
<organism evidence="4">
    <name type="scientific">Escherichia coli</name>
    <dbReference type="NCBI Taxonomy" id="562"/>
    <lineage>
        <taxon>Bacteria</taxon>
        <taxon>Pseudomonadati</taxon>
        <taxon>Pseudomonadota</taxon>
        <taxon>Gammaproteobacteria</taxon>
        <taxon>Enterobacterales</taxon>
        <taxon>Enterobacteriaceae</taxon>
        <taxon>Escherichia</taxon>
    </lineage>
</organism>
<evidence type="ECO:0000256" key="1">
    <source>
        <dbReference type="ARBA" id="ARBA00007274"/>
    </source>
</evidence>
<dbReference type="PANTHER" id="PTHR43300">
    <property type="entry name" value="ACETYLTRANSFERASE"/>
    <property type="match status" value="1"/>
</dbReference>
<evidence type="ECO:0000313" key="4">
    <source>
        <dbReference type="EMBL" id="BAQ00875.1"/>
    </source>
</evidence>
<dbReference type="RefSeq" id="WP_016236759.1">
    <property type="nucleotide sequence ID" value="NZ_CADDWP010000001.1"/>
</dbReference>
<dbReference type="AlphaFoldDB" id="A0A0A8J694"/>
<gene>
    <name evidence="4" type="primary">vioB</name>
</gene>
<dbReference type="EMBL" id="AB811616">
    <property type="protein sequence ID" value="BAQ00875.1"/>
    <property type="molecule type" value="Genomic_DNA"/>
</dbReference>
<dbReference type="Gene3D" id="2.160.10.10">
    <property type="entry name" value="Hexapeptide repeat proteins"/>
    <property type="match status" value="1"/>
</dbReference>
<protein>
    <submittedName>
        <fullName evidence="4">dTDP-viosamine N-acetyltransferase</fullName>
    </submittedName>
</protein>
<sequence length="193" mass="21256">MSYLTRDEIENFGFNKIGRNVLISDKTSIYNPQKISIGDNVRIDDFCILSAGDGGIEIGNYVHIASYSSLIGKEKIKLGDYSGLSSRVSIYSSSDDYSGLWMTNPTVPSTFTNVVSKPVILEKHVIVGCGAVILPGVLIQEGAAIAALSLVKKSCEPFYIYHGNPAKKIFARKKVIKNLERNLEEFDNLKCQK</sequence>
<dbReference type="GO" id="GO:0016746">
    <property type="term" value="F:acyltransferase activity"/>
    <property type="evidence" value="ECO:0007669"/>
    <property type="project" value="UniProtKB-KW"/>
</dbReference>
<proteinExistence type="inferred from homology"/>
<reference evidence="4" key="1">
    <citation type="journal article" date="2014" name="DNA Res.">
        <title>A complete view of the genetic diversity of the Escherichia coli O-antigen biosynthesis gene cluster.</title>
        <authorList>
            <person name="Iguchi A."/>
            <person name="Iyoda S."/>
            <person name="Kikuchi T."/>
            <person name="Ogura Y."/>
            <person name="Katsura K."/>
            <person name="Ohnishi M."/>
            <person name="Hayashi T."/>
            <person name="Thomson N.R."/>
        </authorList>
    </citation>
    <scope>NUCLEOTIDE SEQUENCE</scope>
    <source>
        <strain evidence="4">H7</strain>
    </source>
</reference>
<dbReference type="InterPro" id="IPR050179">
    <property type="entry name" value="Trans_hexapeptide_repeat"/>
</dbReference>
<keyword evidence="2 4" id="KW-0808">Transferase</keyword>
<dbReference type="InterPro" id="IPR011004">
    <property type="entry name" value="Trimer_LpxA-like_sf"/>
</dbReference>